<evidence type="ECO:0000313" key="12">
    <source>
        <dbReference type="EMBL" id="CEM38277.1"/>
    </source>
</evidence>
<name>A0A0G4H3I8_VITBC</name>
<organism evidence="12 13">
    <name type="scientific">Vitrella brassicaformis (strain CCMP3155)</name>
    <dbReference type="NCBI Taxonomy" id="1169540"/>
    <lineage>
        <taxon>Eukaryota</taxon>
        <taxon>Sar</taxon>
        <taxon>Alveolata</taxon>
        <taxon>Colpodellida</taxon>
        <taxon>Vitrellaceae</taxon>
        <taxon>Vitrella</taxon>
    </lineage>
</organism>
<proteinExistence type="inferred from homology"/>
<evidence type="ECO:0000256" key="5">
    <source>
        <dbReference type="ARBA" id="ARBA00022533"/>
    </source>
</evidence>
<sequence length="333" mass="36885">MESPSCNENPETTASLPPLPPAAGDPEKEGTTANEAFLTVRREHLRSSESAASGYTPASRRDTRYDCVATEERKCSALRKKYPNLRVMNQTAQLRAMLTIIRDRETRKEEFVFYADRIIRLLIEEALNELPFTIKTVTTPTDLVYEGVGFSERICGVSVVRAGESMEKGLTAVCRGIRIGKILIQRDEETTEAVLFYCKLPRDINERFVLLLDPMLASGGSICKAISVLVDHGVALEKIIFVNLVAAPEGLQQVFSIYPKIKIVCAAIDEGLNEMKFIVPGIGDFGDRYFGTNEYNYVYRSISPMTVAQQASPAHQLQPPAHHAMSSSSADSE</sequence>
<dbReference type="PhylomeDB" id="A0A0G4H3I8"/>
<dbReference type="InterPro" id="IPR000836">
    <property type="entry name" value="PRTase_dom"/>
</dbReference>
<dbReference type="OMA" id="KHKIGLM"/>
<keyword evidence="8" id="KW-0547">Nucleotide-binding</keyword>
<dbReference type="Gene3D" id="3.40.50.2020">
    <property type="match status" value="1"/>
</dbReference>
<dbReference type="GO" id="GO:0008655">
    <property type="term" value="P:pyrimidine-containing compound salvage"/>
    <property type="evidence" value="ECO:0007669"/>
    <property type="project" value="UniProtKB-ARBA"/>
</dbReference>
<dbReference type="AlphaFoldDB" id="A0A0G4H3I8"/>
<dbReference type="SUPFAM" id="SSF53271">
    <property type="entry name" value="PRTase-like"/>
    <property type="match status" value="1"/>
</dbReference>
<keyword evidence="6" id="KW-0328">Glycosyltransferase</keyword>
<protein>
    <recommendedName>
        <fullName evidence="4">uracil phosphoribosyltransferase</fullName>
        <ecNumber evidence="4">2.4.2.9</ecNumber>
    </recommendedName>
</protein>
<dbReference type="InterPro" id="IPR029057">
    <property type="entry name" value="PRTase-like"/>
</dbReference>
<dbReference type="STRING" id="1169540.A0A0G4H3I8"/>
<reference evidence="12 13" key="1">
    <citation type="submission" date="2014-11" db="EMBL/GenBank/DDBJ databases">
        <authorList>
            <person name="Zhu J."/>
            <person name="Qi W."/>
            <person name="Song R."/>
        </authorList>
    </citation>
    <scope>NUCLEOTIDE SEQUENCE [LARGE SCALE GENOMIC DNA]</scope>
</reference>
<keyword evidence="13" id="KW-1185">Reference proteome</keyword>
<evidence type="ECO:0000256" key="9">
    <source>
        <dbReference type="ARBA" id="ARBA00023134"/>
    </source>
</evidence>
<keyword evidence="9" id="KW-0342">GTP-binding</keyword>
<dbReference type="GO" id="GO:0004845">
    <property type="term" value="F:uracil phosphoribosyltransferase activity"/>
    <property type="evidence" value="ECO:0007669"/>
    <property type="project" value="UniProtKB-EC"/>
</dbReference>
<keyword evidence="7" id="KW-0808">Transferase</keyword>
<evidence type="ECO:0000256" key="2">
    <source>
        <dbReference type="ARBA" id="ARBA00005180"/>
    </source>
</evidence>
<feature type="compositionally biased region" description="Polar residues" evidence="10">
    <location>
        <begin position="1"/>
        <end position="15"/>
    </location>
</feature>
<dbReference type="GO" id="GO:0005525">
    <property type="term" value="F:GTP binding"/>
    <property type="evidence" value="ECO:0007669"/>
    <property type="project" value="UniProtKB-KW"/>
</dbReference>
<evidence type="ECO:0000313" key="13">
    <source>
        <dbReference type="Proteomes" id="UP000041254"/>
    </source>
</evidence>
<evidence type="ECO:0000256" key="1">
    <source>
        <dbReference type="ARBA" id="ARBA00001946"/>
    </source>
</evidence>
<comment type="cofactor">
    <cofactor evidence="1">
        <name>Mg(2+)</name>
        <dbReference type="ChEBI" id="CHEBI:18420"/>
    </cofactor>
</comment>
<dbReference type="EC" id="2.4.2.9" evidence="4"/>
<comment type="similarity">
    <text evidence="3">Belongs to the UPRTase family.</text>
</comment>
<feature type="domain" description="Phosphoribosyltransferase" evidence="11">
    <location>
        <begin position="89"/>
        <end position="292"/>
    </location>
</feature>
<evidence type="ECO:0000256" key="4">
    <source>
        <dbReference type="ARBA" id="ARBA00011894"/>
    </source>
</evidence>
<dbReference type="Proteomes" id="UP000041254">
    <property type="component" value="Unassembled WGS sequence"/>
</dbReference>
<dbReference type="InParanoid" id="A0A0G4H3I8"/>
<dbReference type="CDD" id="cd06223">
    <property type="entry name" value="PRTases_typeI"/>
    <property type="match status" value="1"/>
</dbReference>
<dbReference type="Pfam" id="PF14681">
    <property type="entry name" value="UPRTase"/>
    <property type="match status" value="1"/>
</dbReference>
<dbReference type="NCBIfam" id="NF001097">
    <property type="entry name" value="PRK00129.1"/>
    <property type="match status" value="1"/>
</dbReference>
<evidence type="ECO:0000256" key="7">
    <source>
        <dbReference type="ARBA" id="ARBA00022679"/>
    </source>
</evidence>
<gene>
    <name evidence="12" type="ORF">Vbra_19583</name>
</gene>
<dbReference type="OrthoDB" id="106623at2759"/>
<dbReference type="EMBL" id="CDMY01000977">
    <property type="protein sequence ID" value="CEM38277.1"/>
    <property type="molecule type" value="Genomic_DNA"/>
</dbReference>
<evidence type="ECO:0000259" key="11">
    <source>
        <dbReference type="Pfam" id="PF14681"/>
    </source>
</evidence>
<accession>A0A0G4H3I8</accession>
<dbReference type="VEuPathDB" id="CryptoDB:Vbra_19583"/>
<evidence type="ECO:0000256" key="8">
    <source>
        <dbReference type="ARBA" id="ARBA00022741"/>
    </source>
</evidence>
<evidence type="ECO:0000256" key="6">
    <source>
        <dbReference type="ARBA" id="ARBA00022676"/>
    </source>
</evidence>
<feature type="region of interest" description="Disordered" evidence="10">
    <location>
        <begin position="1"/>
        <end position="62"/>
    </location>
</feature>
<dbReference type="FunFam" id="3.40.50.2020:FF:000023">
    <property type="entry name" value="Probable uracil phosphoribosyltransferase"/>
    <property type="match status" value="1"/>
</dbReference>
<keyword evidence="5" id="KW-0021">Allosteric enzyme</keyword>
<evidence type="ECO:0000256" key="3">
    <source>
        <dbReference type="ARBA" id="ARBA00009516"/>
    </source>
</evidence>
<comment type="pathway">
    <text evidence="2">Pyrimidine metabolism; UMP biosynthesis via salvage pathway; UMP from uracil: step 1/1.</text>
</comment>
<evidence type="ECO:0000256" key="10">
    <source>
        <dbReference type="SAM" id="MobiDB-lite"/>
    </source>
</evidence>